<dbReference type="OrthoDB" id="4730434at2"/>
<evidence type="ECO:0000313" key="2">
    <source>
        <dbReference type="Proteomes" id="UP000094008"/>
    </source>
</evidence>
<organism evidence="1 2">
    <name type="scientific">Mycolicibacterium peregrinum</name>
    <name type="common">Mycobacterium peregrinum</name>
    <dbReference type="NCBI Taxonomy" id="43304"/>
    <lineage>
        <taxon>Bacteria</taxon>
        <taxon>Bacillati</taxon>
        <taxon>Actinomycetota</taxon>
        <taxon>Actinomycetes</taxon>
        <taxon>Mycobacteriales</taxon>
        <taxon>Mycobacteriaceae</taxon>
        <taxon>Mycolicibacterium</taxon>
    </lineage>
</organism>
<evidence type="ECO:0000313" key="1">
    <source>
        <dbReference type="EMBL" id="OBB91140.1"/>
    </source>
</evidence>
<dbReference type="RefSeq" id="WP_064882075.1">
    <property type="nucleotide sequence ID" value="NZ_LZSY01000087.1"/>
</dbReference>
<name>A0A1A0W5I5_MYCPR</name>
<proteinExistence type="predicted"/>
<dbReference type="AlphaFoldDB" id="A0A1A0W5I5"/>
<dbReference type="EMBL" id="LZSY01000087">
    <property type="protein sequence ID" value="OBB91140.1"/>
    <property type="molecule type" value="Genomic_DNA"/>
</dbReference>
<gene>
    <name evidence="1" type="ORF">A5779_24610</name>
</gene>
<accession>A0A1A0W5I5</accession>
<reference evidence="2" key="1">
    <citation type="submission" date="2016-06" db="EMBL/GenBank/DDBJ databases">
        <authorList>
            <person name="Sutton G."/>
            <person name="Brinkac L."/>
            <person name="Sanka R."/>
            <person name="Adams M."/>
            <person name="Lau E."/>
            <person name="Mehaffy C."/>
            <person name="Tameris M."/>
            <person name="Hatherill M."/>
            <person name="Hanekom W."/>
            <person name="Mahomed H."/>
            <person name="Mcshane H."/>
        </authorList>
    </citation>
    <scope>NUCLEOTIDE SEQUENCE [LARGE SCALE GENOMIC DNA]</scope>
    <source>
        <strain evidence="2">852002-10433_SCH5171157</strain>
    </source>
</reference>
<sequence length="203" mass="19865">MGFGGFGGGWGPAGFGGGCGHEGQGGFGPGAFGAGGFGGGFGGGGFGKGFGPGFALKRAAIGTAALLLDGPATAEQIVERTTEATGGALTPPLDIVELAISGLAGRGVVTVSDGVATLTEFGTQLLAWRGVTSETAHALLGKVGKFADVIKIRAGLHEVAGLARTIAFTGTDEQKAKLGEVRTNLLAAITEAKKALHGALAES</sequence>
<protein>
    <submittedName>
        <fullName evidence="1">Uncharacterized protein</fullName>
    </submittedName>
</protein>
<comment type="caution">
    <text evidence="1">The sequence shown here is derived from an EMBL/GenBank/DDBJ whole genome shotgun (WGS) entry which is preliminary data.</text>
</comment>
<dbReference type="Proteomes" id="UP000094008">
    <property type="component" value="Unassembled WGS sequence"/>
</dbReference>